<keyword evidence="2 4" id="KW-0371">Homeobox</keyword>
<dbReference type="PANTHER" id="PTHR24331">
    <property type="entry name" value="DBX"/>
    <property type="match status" value="1"/>
</dbReference>
<evidence type="ECO:0000259" key="7">
    <source>
        <dbReference type="PROSITE" id="PS50071"/>
    </source>
</evidence>
<evidence type="ECO:0000256" key="3">
    <source>
        <dbReference type="ARBA" id="ARBA00023242"/>
    </source>
</evidence>
<feature type="region of interest" description="Disordered" evidence="6">
    <location>
        <begin position="245"/>
        <end position="275"/>
    </location>
</feature>
<dbReference type="CDD" id="cd00086">
    <property type="entry name" value="homeodomain"/>
    <property type="match status" value="1"/>
</dbReference>
<comment type="subcellular location">
    <subcellularLocation>
        <location evidence="4 5">Nucleus</location>
    </subcellularLocation>
</comment>
<dbReference type="InterPro" id="IPR017970">
    <property type="entry name" value="Homeobox_CS"/>
</dbReference>
<dbReference type="AlphaFoldDB" id="A0A8C1QBK1"/>
<dbReference type="InterPro" id="IPR020479">
    <property type="entry name" value="HD_metazoa"/>
</dbReference>
<evidence type="ECO:0000256" key="6">
    <source>
        <dbReference type="SAM" id="MobiDB-lite"/>
    </source>
</evidence>
<feature type="DNA-binding region" description="Homeobox" evidence="4">
    <location>
        <begin position="169"/>
        <end position="223"/>
    </location>
</feature>
<protein>
    <submittedName>
        <fullName evidence="8">Developing brain homeobox 2</fullName>
    </submittedName>
</protein>
<feature type="domain" description="Homeobox" evidence="7">
    <location>
        <begin position="167"/>
        <end position="222"/>
    </location>
</feature>
<name>A0A8C1QBK1_CYPCA</name>
<dbReference type="GO" id="GO:0005634">
    <property type="term" value="C:nucleus"/>
    <property type="evidence" value="ECO:0007669"/>
    <property type="project" value="UniProtKB-SubCell"/>
</dbReference>
<keyword evidence="9" id="KW-1185">Reference proteome</keyword>
<reference evidence="8" key="1">
    <citation type="submission" date="2025-08" db="UniProtKB">
        <authorList>
            <consortium name="Ensembl"/>
        </authorList>
    </citation>
    <scope>IDENTIFICATION</scope>
</reference>
<dbReference type="Gene3D" id="1.10.10.60">
    <property type="entry name" value="Homeodomain-like"/>
    <property type="match status" value="1"/>
</dbReference>
<dbReference type="PROSITE" id="PS00027">
    <property type="entry name" value="HOMEOBOX_1"/>
    <property type="match status" value="1"/>
</dbReference>
<dbReference type="InterPro" id="IPR051662">
    <property type="entry name" value="H2.0_Homeobox_NeuralPatt"/>
</dbReference>
<dbReference type="Ensembl" id="ENSCCRT00010031032.1">
    <property type="protein sequence ID" value="ENSCCRP00010028289.1"/>
    <property type="gene ID" value="ENSCCRG00010012121.1"/>
</dbReference>
<evidence type="ECO:0000256" key="2">
    <source>
        <dbReference type="ARBA" id="ARBA00023155"/>
    </source>
</evidence>
<dbReference type="PROSITE" id="PS50071">
    <property type="entry name" value="HOMEOBOX_2"/>
    <property type="match status" value="1"/>
</dbReference>
<evidence type="ECO:0000313" key="9">
    <source>
        <dbReference type="Proteomes" id="UP000694427"/>
    </source>
</evidence>
<keyword evidence="1 4" id="KW-0238">DNA-binding</keyword>
<feature type="compositionally biased region" description="Basic and acidic residues" evidence="6">
    <location>
        <begin position="264"/>
        <end position="275"/>
    </location>
</feature>
<reference evidence="8" key="2">
    <citation type="submission" date="2025-09" db="UniProtKB">
        <authorList>
            <consortium name="Ensembl"/>
        </authorList>
    </citation>
    <scope>IDENTIFICATION</scope>
</reference>
<evidence type="ECO:0000313" key="8">
    <source>
        <dbReference type="Ensembl" id="ENSCCRP00010028289.1"/>
    </source>
</evidence>
<evidence type="ECO:0000256" key="1">
    <source>
        <dbReference type="ARBA" id="ARBA00023125"/>
    </source>
</evidence>
<dbReference type="SMART" id="SM00389">
    <property type="entry name" value="HOX"/>
    <property type="match status" value="1"/>
</dbReference>
<accession>A0A8C1QBK1</accession>
<evidence type="ECO:0000256" key="5">
    <source>
        <dbReference type="RuleBase" id="RU000682"/>
    </source>
</evidence>
<dbReference type="PANTHER" id="PTHR24331:SF4">
    <property type="entry name" value="HOMEOBOX PROTEIN DBX2"/>
    <property type="match status" value="1"/>
</dbReference>
<dbReference type="Pfam" id="PF00046">
    <property type="entry name" value="Homeodomain"/>
    <property type="match status" value="1"/>
</dbReference>
<dbReference type="Proteomes" id="UP000694427">
    <property type="component" value="Unplaced"/>
</dbReference>
<dbReference type="GO" id="GO:0000981">
    <property type="term" value="F:DNA-binding transcription factor activity, RNA polymerase II-specific"/>
    <property type="evidence" value="ECO:0007669"/>
    <property type="project" value="InterPro"/>
</dbReference>
<organism evidence="8 9">
    <name type="scientific">Cyprinus carpio</name>
    <name type="common">Common carp</name>
    <dbReference type="NCBI Taxonomy" id="7962"/>
    <lineage>
        <taxon>Eukaryota</taxon>
        <taxon>Metazoa</taxon>
        <taxon>Chordata</taxon>
        <taxon>Craniata</taxon>
        <taxon>Vertebrata</taxon>
        <taxon>Euteleostomi</taxon>
        <taxon>Actinopterygii</taxon>
        <taxon>Neopterygii</taxon>
        <taxon>Teleostei</taxon>
        <taxon>Ostariophysi</taxon>
        <taxon>Cypriniformes</taxon>
        <taxon>Cyprinidae</taxon>
        <taxon>Cyprininae</taxon>
        <taxon>Cyprinus</taxon>
    </lineage>
</organism>
<keyword evidence="3 4" id="KW-0539">Nucleus</keyword>
<sequence>MNEGVPPSVPQKEPVLSEPITACRFVSFVLFNEVNSHTRGRNSSERSRLEDDVLKQTRNLNDMAGFPHPGFGNSGKCFLIENLLRSPAPGVRPKRVSGPLGLMLKDRCVSQDREREQTPSVIMTGVSLPRCSGPGPVRSSAPLFPKAVGSVLWSPALSSRSRPGILRRAVFSEEQRRELEKTFRKQKYISKSERKRLATNLCLKETQVKIWFQNRRMKWRNSREKESTCTRPPMERLMLWSQFEPADQTHSHTHTHQCTAQTLRPDDTSEERTDS</sequence>
<proteinExistence type="predicted"/>
<evidence type="ECO:0000256" key="4">
    <source>
        <dbReference type="PROSITE-ProRule" id="PRU00108"/>
    </source>
</evidence>
<dbReference type="InterPro" id="IPR001356">
    <property type="entry name" value="HD"/>
</dbReference>
<dbReference type="GO" id="GO:0003677">
    <property type="term" value="F:DNA binding"/>
    <property type="evidence" value="ECO:0007669"/>
    <property type="project" value="UniProtKB-UniRule"/>
</dbReference>
<dbReference type="PRINTS" id="PR00024">
    <property type="entry name" value="HOMEOBOX"/>
</dbReference>
<dbReference type="SUPFAM" id="SSF46689">
    <property type="entry name" value="Homeodomain-like"/>
    <property type="match status" value="1"/>
</dbReference>
<dbReference type="InterPro" id="IPR009057">
    <property type="entry name" value="Homeodomain-like_sf"/>
</dbReference>